<evidence type="ECO:0008006" key="3">
    <source>
        <dbReference type="Google" id="ProtNLM"/>
    </source>
</evidence>
<evidence type="ECO:0000313" key="1">
    <source>
        <dbReference type="EMBL" id="MXV52247.1"/>
    </source>
</evidence>
<proteinExistence type="predicted"/>
<dbReference type="EMBL" id="WVHT01000007">
    <property type="protein sequence ID" value="MXV52247.1"/>
    <property type="molecule type" value="Genomic_DNA"/>
</dbReference>
<gene>
    <name evidence="1" type="ORF">GS399_14810</name>
</gene>
<comment type="caution">
    <text evidence="1">The sequence shown here is derived from an EMBL/GenBank/DDBJ whole genome shotgun (WGS) entry which is preliminary data.</text>
</comment>
<reference evidence="1 2" key="1">
    <citation type="submission" date="2019-11" db="EMBL/GenBank/DDBJ databases">
        <title>Pedobacter sp. HMF7647 Genome sequencing and assembly.</title>
        <authorList>
            <person name="Kang H."/>
            <person name="Kim H."/>
            <person name="Joh K."/>
        </authorList>
    </citation>
    <scope>NUCLEOTIDE SEQUENCE [LARGE SCALE GENOMIC DNA]</scope>
    <source>
        <strain evidence="1 2">HMF7647</strain>
    </source>
</reference>
<dbReference type="Proteomes" id="UP000466586">
    <property type="component" value="Unassembled WGS sequence"/>
</dbReference>
<protein>
    <recommendedName>
        <fullName evidence="3">Lipocalin-like domain-containing protein</fullName>
    </recommendedName>
</protein>
<organism evidence="1 2">
    <name type="scientific">Hufsiella arboris</name>
    <dbReference type="NCBI Taxonomy" id="2695275"/>
    <lineage>
        <taxon>Bacteria</taxon>
        <taxon>Pseudomonadati</taxon>
        <taxon>Bacteroidota</taxon>
        <taxon>Sphingobacteriia</taxon>
        <taxon>Sphingobacteriales</taxon>
        <taxon>Sphingobacteriaceae</taxon>
        <taxon>Hufsiella</taxon>
    </lineage>
</organism>
<keyword evidence="2" id="KW-1185">Reference proteome</keyword>
<dbReference type="RefSeq" id="WP_160845426.1">
    <property type="nucleotide sequence ID" value="NZ_WVHT01000007.1"/>
</dbReference>
<sequence length="112" mass="12918">MKENDLYGTWKYIKVEDPNTHPPDTTSAEEIKFADPSITFHPNGKLEMIWEGKTLSHGTYKIDGNMIRYHELLDSGRTHDFPFLVSELSDSKIVFETMRREEATKVTAIKAK</sequence>
<accession>A0A7K1YCD8</accession>
<dbReference type="AlphaFoldDB" id="A0A7K1YCD8"/>
<name>A0A7K1YCD8_9SPHI</name>
<evidence type="ECO:0000313" key="2">
    <source>
        <dbReference type="Proteomes" id="UP000466586"/>
    </source>
</evidence>